<name>A0ABV3DES6_9ACTN</name>
<protein>
    <submittedName>
        <fullName evidence="1">Uncharacterized protein</fullName>
    </submittedName>
</protein>
<keyword evidence="2" id="KW-1185">Reference proteome</keyword>
<dbReference type="Proteomes" id="UP001551482">
    <property type="component" value="Unassembled WGS sequence"/>
</dbReference>
<reference evidence="1 2" key="1">
    <citation type="submission" date="2024-06" db="EMBL/GenBank/DDBJ databases">
        <title>The Natural Products Discovery Center: Release of the First 8490 Sequenced Strains for Exploring Actinobacteria Biosynthetic Diversity.</title>
        <authorList>
            <person name="Kalkreuter E."/>
            <person name="Kautsar S.A."/>
            <person name="Yang D."/>
            <person name="Bader C.D."/>
            <person name="Teijaro C.N."/>
            <person name="Fluegel L."/>
            <person name="Davis C.M."/>
            <person name="Simpson J.R."/>
            <person name="Lauterbach L."/>
            <person name="Steele A.D."/>
            <person name="Gui C."/>
            <person name="Meng S."/>
            <person name="Li G."/>
            <person name="Viehrig K."/>
            <person name="Ye F."/>
            <person name="Su P."/>
            <person name="Kiefer A.F."/>
            <person name="Nichols A."/>
            <person name="Cepeda A.J."/>
            <person name="Yan W."/>
            <person name="Fan B."/>
            <person name="Jiang Y."/>
            <person name="Adhikari A."/>
            <person name="Zheng C.-J."/>
            <person name="Schuster L."/>
            <person name="Cowan T.M."/>
            <person name="Smanski M.J."/>
            <person name="Chevrette M.G."/>
            <person name="De Carvalho L.P.S."/>
            <person name="Shen B."/>
        </authorList>
    </citation>
    <scope>NUCLEOTIDE SEQUENCE [LARGE SCALE GENOMIC DNA]</scope>
    <source>
        <strain evidence="1 2">NPDC048946</strain>
    </source>
</reference>
<evidence type="ECO:0000313" key="1">
    <source>
        <dbReference type="EMBL" id="MEU8134245.1"/>
    </source>
</evidence>
<accession>A0ABV3DES6</accession>
<organism evidence="1 2">
    <name type="scientific">Streptodolium elevatio</name>
    <dbReference type="NCBI Taxonomy" id="3157996"/>
    <lineage>
        <taxon>Bacteria</taxon>
        <taxon>Bacillati</taxon>
        <taxon>Actinomycetota</taxon>
        <taxon>Actinomycetes</taxon>
        <taxon>Kitasatosporales</taxon>
        <taxon>Streptomycetaceae</taxon>
        <taxon>Streptodolium</taxon>
    </lineage>
</organism>
<comment type="caution">
    <text evidence="1">The sequence shown here is derived from an EMBL/GenBank/DDBJ whole genome shotgun (WGS) entry which is preliminary data.</text>
</comment>
<gene>
    <name evidence="1" type="ORF">AB0C36_12120</name>
</gene>
<sequence length="91" mass="9796">MRIAMRVLGALIGAAVVVGLLVLAAWRLRGKLRRDEDLFDGSPRVVVPEHGGEVRVDMLVRLAVSKGYSLAAKQASDDPPGTELVFVLDES</sequence>
<proteinExistence type="predicted"/>
<dbReference type="RefSeq" id="WP_358352741.1">
    <property type="nucleotide sequence ID" value="NZ_JBEZFP010000024.1"/>
</dbReference>
<evidence type="ECO:0000313" key="2">
    <source>
        <dbReference type="Proteomes" id="UP001551482"/>
    </source>
</evidence>
<dbReference type="EMBL" id="JBEZFP010000024">
    <property type="protein sequence ID" value="MEU8134245.1"/>
    <property type="molecule type" value="Genomic_DNA"/>
</dbReference>